<proteinExistence type="predicted"/>
<keyword evidence="3" id="KW-1185">Reference proteome</keyword>
<organism evidence="2 3">
    <name type="scientific">Tulasnella calospora MUT 4182</name>
    <dbReference type="NCBI Taxonomy" id="1051891"/>
    <lineage>
        <taxon>Eukaryota</taxon>
        <taxon>Fungi</taxon>
        <taxon>Dikarya</taxon>
        <taxon>Basidiomycota</taxon>
        <taxon>Agaricomycotina</taxon>
        <taxon>Agaricomycetes</taxon>
        <taxon>Cantharellales</taxon>
        <taxon>Tulasnellaceae</taxon>
        <taxon>Tulasnella</taxon>
    </lineage>
</organism>
<feature type="region of interest" description="Disordered" evidence="1">
    <location>
        <begin position="1"/>
        <end position="50"/>
    </location>
</feature>
<name>A0A0C3QL74_9AGAM</name>
<reference evidence="3" key="2">
    <citation type="submission" date="2015-01" db="EMBL/GenBank/DDBJ databases">
        <title>Evolutionary Origins and Diversification of the Mycorrhizal Mutualists.</title>
        <authorList>
            <consortium name="DOE Joint Genome Institute"/>
            <consortium name="Mycorrhizal Genomics Consortium"/>
            <person name="Kohler A."/>
            <person name="Kuo A."/>
            <person name="Nagy L.G."/>
            <person name="Floudas D."/>
            <person name="Copeland A."/>
            <person name="Barry K.W."/>
            <person name="Cichocki N."/>
            <person name="Veneault-Fourrey C."/>
            <person name="LaButti K."/>
            <person name="Lindquist E.A."/>
            <person name="Lipzen A."/>
            <person name="Lundell T."/>
            <person name="Morin E."/>
            <person name="Murat C."/>
            <person name="Riley R."/>
            <person name="Ohm R."/>
            <person name="Sun H."/>
            <person name="Tunlid A."/>
            <person name="Henrissat B."/>
            <person name="Grigoriev I.V."/>
            <person name="Hibbett D.S."/>
            <person name="Martin F."/>
        </authorList>
    </citation>
    <scope>NUCLEOTIDE SEQUENCE [LARGE SCALE GENOMIC DNA]</scope>
    <source>
        <strain evidence="3">MUT 4182</strain>
    </source>
</reference>
<accession>A0A0C3QL74</accession>
<evidence type="ECO:0000313" key="2">
    <source>
        <dbReference type="EMBL" id="KIO33420.1"/>
    </source>
</evidence>
<dbReference type="HOGENOM" id="CLU_1653441_0_0_1"/>
<dbReference type="Proteomes" id="UP000054248">
    <property type="component" value="Unassembled WGS sequence"/>
</dbReference>
<feature type="compositionally biased region" description="Polar residues" evidence="1">
    <location>
        <begin position="87"/>
        <end position="121"/>
    </location>
</feature>
<feature type="compositionally biased region" description="Polar residues" evidence="1">
    <location>
        <begin position="1"/>
        <end position="19"/>
    </location>
</feature>
<reference evidence="2 3" key="1">
    <citation type="submission" date="2014-04" db="EMBL/GenBank/DDBJ databases">
        <authorList>
            <consortium name="DOE Joint Genome Institute"/>
            <person name="Kuo A."/>
            <person name="Girlanda M."/>
            <person name="Perotto S."/>
            <person name="Kohler A."/>
            <person name="Nagy L.G."/>
            <person name="Floudas D."/>
            <person name="Copeland A."/>
            <person name="Barry K.W."/>
            <person name="Cichocki N."/>
            <person name="Veneault-Fourrey C."/>
            <person name="LaButti K."/>
            <person name="Lindquist E.A."/>
            <person name="Lipzen A."/>
            <person name="Lundell T."/>
            <person name="Morin E."/>
            <person name="Murat C."/>
            <person name="Sun H."/>
            <person name="Tunlid A."/>
            <person name="Henrissat B."/>
            <person name="Grigoriev I.V."/>
            <person name="Hibbett D.S."/>
            <person name="Martin F."/>
            <person name="Nordberg H.P."/>
            <person name="Cantor M.N."/>
            <person name="Hua S.X."/>
        </authorList>
    </citation>
    <scope>NUCLEOTIDE SEQUENCE [LARGE SCALE GENOMIC DNA]</scope>
    <source>
        <strain evidence="2 3">MUT 4182</strain>
    </source>
</reference>
<evidence type="ECO:0000313" key="3">
    <source>
        <dbReference type="Proteomes" id="UP000054248"/>
    </source>
</evidence>
<evidence type="ECO:0000256" key="1">
    <source>
        <dbReference type="SAM" id="MobiDB-lite"/>
    </source>
</evidence>
<feature type="region of interest" description="Disordered" evidence="1">
    <location>
        <begin position="85"/>
        <end position="160"/>
    </location>
</feature>
<dbReference type="AlphaFoldDB" id="A0A0C3QL74"/>
<feature type="compositionally biased region" description="Polar residues" evidence="1">
    <location>
        <begin position="147"/>
        <end position="160"/>
    </location>
</feature>
<sequence length="160" mass="17629">MSYNPNTFSQTDPSHNLPQVPSPSPFSPEALSPPNIHAHSTGYGHAEHGQSQGLGLNLYTTPYNMPYYQRPPILSHPHHTPYHVSAQFPSVSSHPISPPNFIQSQRSVLGDANVSTPASQNKGKGKESRKRKGTENDESQAPKRSFYRTNDSFASTQIHV</sequence>
<dbReference type="EMBL" id="KN822948">
    <property type="protein sequence ID" value="KIO33420.1"/>
    <property type="molecule type" value="Genomic_DNA"/>
</dbReference>
<gene>
    <name evidence="2" type="ORF">M407DRAFT_17683</name>
</gene>
<protein>
    <submittedName>
        <fullName evidence="2">Uncharacterized protein</fullName>
    </submittedName>
</protein>